<protein>
    <submittedName>
        <fullName evidence="2">Uncharacterized protein</fullName>
    </submittedName>
</protein>
<keyword evidence="1" id="KW-1133">Transmembrane helix</keyword>
<reference evidence="2 3" key="1">
    <citation type="journal article" date="2012" name="J. Bacteriol.">
        <title>Genome Sequence of the Halotolerant Bacterium Imtechella halotolerans K1T.</title>
        <authorList>
            <person name="Kumar S."/>
            <person name="Vikram S."/>
            <person name="Subramanian S."/>
            <person name="Raghava G.P."/>
            <person name="Pinnaka A.K."/>
        </authorList>
    </citation>
    <scope>NUCLEOTIDE SEQUENCE [LARGE SCALE GENOMIC DNA]</scope>
    <source>
        <strain evidence="2 3">K1</strain>
    </source>
</reference>
<name>I0WKK5_9FLAO</name>
<accession>I0WKK5</accession>
<dbReference type="Proteomes" id="UP000005938">
    <property type="component" value="Unassembled WGS sequence"/>
</dbReference>
<dbReference type="STRING" id="946077.W5A_02820"/>
<gene>
    <name evidence="2" type="ORF">W5A_02820</name>
</gene>
<evidence type="ECO:0000313" key="2">
    <source>
        <dbReference type="EMBL" id="EID76921.1"/>
    </source>
</evidence>
<dbReference type="OrthoDB" id="1247025at2"/>
<proteinExistence type="predicted"/>
<dbReference type="EMBL" id="AJJU01000002">
    <property type="protein sequence ID" value="EID76921.1"/>
    <property type="molecule type" value="Genomic_DNA"/>
</dbReference>
<keyword evidence="1" id="KW-0472">Membrane</keyword>
<dbReference type="RefSeq" id="WP_008237179.1">
    <property type="nucleotide sequence ID" value="NZ_AJJU01000002.1"/>
</dbReference>
<comment type="caution">
    <text evidence="2">The sequence shown here is derived from an EMBL/GenBank/DDBJ whole genome shotgun (WGS) entry which is preliminary data.</text>
</comment>
<dbReference type="AlphaFoldDB" id="I0WKK5"/>
<keyword evidence="3" id="KW-1185">Reference proteome</keyword>
<feature type="transmembrane region" description="Helical" evidence="1">
    <location>
        <begin position="46"/>
        <end position="64"/>
    </location>
</feature>
<sequence>MKTNPLDNEIKNSLEKRLINPSQCAWNQLENRLDAETSTKKKNYSTFYWIAAFFILAFLSGAYVSTLDSQKEIKEYEVVEKSSSEQIEERNDGYNDQQDLRVHEEVVFEELKESKKFFGKSDIYNESEHKKVSLEEKKQSIGDNNELVFDVEEKVMQVVDAIKELQQNGEVTNEEIEVLLLNAQREIKSQELIHQGTSLDAIALLTEVEDELDMSFKEKVFEALKSGFSKVKTAVADRNQ</sequence>
<keyword evidence="1" id="KW-0812">Transmembrane</keyword>
<evidence type="ECO:0000313" key="3">
    <source>
        <dbReference type="Proteomes" id="UP000005938"/>
    </source>
</evidence>
<organism evidence="2 3">
    <name type="scientific">Imtechella halotolerans K1</name>
    <dbReference type="NCBI Taxonomy" id="946077"/>
    <lineage>
        <taxon>Bacteria</taxon>
        <taxon>Pseudomonadati</taxon>
        <taxon>Bacteroidota</taxon>
        <taxon>Flavobacteriia</taxon>
        <taxon>Flavobacteriales</taxon>
        <taxon>Flavobacteriaceae</taxon>
        <taxon>Imtechella</taxon>
    </lineage>
</organism>
<evidence type="ECO:0000256" key="1">
    <source>
        <dbReference type="SAM" id="Phobius"/>
    </source>
</evidence>